<dbReference type="PROSITE" id="PS50966">
    <property type="entry name" value="ZF_SWIM"/>
    <property type="match status" value="1"/>
</dbReference>
<feature type="domain" description="SWIM-type" evidence="3">
    <location>
        <begin position="46"/>
        <end position="81"/>
    </location>
</feature>
<dbReference type="InterPro" id="IPR007527">
    <property type="entry name" value="Znf_SWIM"/>
</dbReference>
<organism evidence="4 5">
    <name type="scientific">Haloarcula saliterrae</name>
    <dbReference type="NCBI Taxonomy" id="2950534"/>
    <lineage>
        <taxon>Archaea</taxon>
        <taxon>Methanobacteriati</taxon>
        <taxon>Methanobacteriota</taxon>
        <taxon>Stenosarchaea group</taxon>
        <taxon>Halobacteria</taxon>
        <taxon>Halobacteriales</taxon>
        <taxon>Haloarculaceae</taxon>
        <taxon>Haloarcula</taxon>
    </lineage>
</organism>
<reference evidence="4 5" key="1">
    <citation type="submission" date="2022-06" db="EMBL/GenBank/DDBJ databases">
        <title>Haloarcula sp. a new haloarchaeum isolate from saline soil.</title>
        <authorList>
            <person name="Strakova D."/>
            <person name="Galisteo C."/>
            <person name="Sanchez-Porro C."/>
            <person name="Ventosa A."/>
        </authorList>
    </citation>
    <scope>NUCLEOTIDE SEQUENCE [LARGE SCALE GENOMIC DNA]</scope>
    <source>
        <strain evidence="4 5">S1CR25-12</strain>
    </source>
</reference>
<evidence type="ECO:0000313" key="4">
    <source>
        <dbReference type="EMBL" id="MDS0260528.1"/>
    </source>
</evidence>
<dbReference type="Pfam" id="PF04434">
    <property type="entry name" value="SWIM"/>
    <property type="match status" value="1"/>
</dbReference>
<keyword evidence="1" id="KW-0863">Zinc-finger</keyword>
<evidence type="ECO:0000313" key="5">
    <source>
        <dbReference type="Proteomes" id="UP001259659"/>
    </source>
</evidence>
<feature type="compositionally biased region" description="Low complexity" evidence="2">
    <location>
        <begin position="112"/>
        <end position="123"/>
    </location>
</feature>
<keyword evidence="1" id="KW-0479">Metal-binding</keyword>
<dbReference type="RefSeq" id="WP_310920235.1">
    <property type="nucleotide sequence ID" value="NZ_JAMQON010000004.1"/>
</dbReference>
<keyword evidence="5" id="KW-1185">Reference proteome</keyword>
<gene>
    <name evidence="4" type="ORF">NDI56_14070</name>
</gene>
<protein>
    <submittedName>
        <fullName evidence="4">SWIM zinc finger domain-containing protein</fullName>
    </submittedName>
</protein>
<comment type="caution">
    <text evidence="4">The sequence shown here is derived from an EMBL/GenBank/DDBJ whole genome shotgun (WGS) entry which is preliminary data.</text>
</comment>
<evidence type="ECO:0000256" key="1">
    <source>
        <dbReference type="PROSITE-ProRule" id="PRU00325"/>
    </source>
</evidence>
<evidence type="ECO:0000256" key="2">
    <source>
        <dbReference type="SAM" id="MobiDB-lite"/>
    </source>
</evidence>
<keyword evidence="1" id="KW-0862">Zinc</keyword>
<name>A0ABU2FE38_9EURY</name>
<proteinExistence type="predicted"/>
<accession>A0ABU2FE38</accession>
<feature type="region of interest" description="Disordered" evidence="2">
    <location>
        <begin position="88"/>
        <end position="125"/>
    </location>
</feature>
<dbReference type="EMBL" id="JAMQON010000004">
    <property type="protein sequence ID" value="MDS0260528.1"/>
    <property type="molecule type" value="Genomic_DNA"/>
</dbReference>
<evidence type="ECO:0000259" key="3">
    <source>
        <dbReference type="PROSITE" id="PS50966"/>
    </source>
</evidence>
<dbReference type="Proteomes" id="UP001259659">
    <property type="component" value="Unassembled WGS sequence"/>
</dbReference>
<sequence>MHPLAQLDFSKRVAKRAQYEALDISICGTDILVRNESHATPEDHEYTVSIDDGIPVSCTCPADARFEGACKHRVAVAIRRPLLDTLESMKRGDPPIAADGGLSPSQADGGHTSDTSDVSTDSSADLLELDSEECPECLTDFPCWECYRTGIADFD</sequence>